<accession>A0A1B2I8C7</accession>
<evidence type="ECO:0000259" key="1">
    <source>
        <dbReference type="Pfam" id="PF09924"/>
    </source>
</evidence>
<dbReference type="PANTHER" id="PTHR41373:SF1">
    <property type="entry name" value="PHOSPHATIDYLGLYCEROL LYSYLTRANSFERASE C-TERMINAL DOMAIN-CONTAINING PROTEIN"/>
    <property type="match status" value="1"/>
</dbReference>
<dbReference type="STRING" id="1197717.BED41_14665"/>
<dbReference type="AlphaFoldDB" id="A0A1B2I8C7"/>
<protein>
    <recommendedName>
        <fullName evidence="1">Phosphatidylglycerol lysyltransferase C-terminal domain-containing protein</fullName>
    </recommendedName>
</protein>
<dbReference type="Pfam" id="PF09924">
    <property type="entry name" value="LPG_synthase_C"/>
    <property type="match status" value="1"/>
</dbReference>
<evidence type="ECO:0000313" key="3">
    <source>
        <dbReference type="Proteomes" id="UP000093044"/>
    </source>
</evidence>
<dbReference type="PANTHER" id="PTHR41373">
    <property type="entry name" value="DUF2156 DOMAIN-CONTAINING PROTEIN"/>
    <property type="match status" value="1"/>
</dbReference>
<name>A0A1B2I8C7_9BACT</name>
<feature type="domain" description="Phosphatidylglycerol lysyltransferase C-terminal" evidence="1">
    <location>
        <begin position="59"/>
        <end position="288"/>
    </location>
</feature>
<proteinExistence type="predicted"/>
<evidence type="ECO:0000313" key="2">
    <source>
        <dbReference type="EMBL" id="ANZ46234.1"/>
    </source>
</evidence>
<gene>
    <name evidence="2" type="ORF">BED41_14665</name>
</gene>
<dbReference type="Gene3D" id="3.40.630.30">
    <property type="match status" value="1"/>
</dbReference>
<sequence>MDLNFQEITLEEAPRYIAHWNMCEQRTSDYCFPVIWSLGADFGTKLAYDESTDLYWLHQSKVGLADLAPVGNWRRGDWPRILRERYGDEMEFFLVPEKLAEIWCSELAGKADVEVVDDRGTWEYLYNIRDLATLAGNKYMKKRNRVNQFRKNYDYVYEPMTDALLPEVVDFQYSWCQVNNCGTTAGLMQENHGIQKILQNWHRIPNLCGGVVKIKDQIVAYTIGELAGDMLVVHYEKASLEYGAAYQVINKEFLSHIVELHPELEIVNREEDMNDPGLRAAKMSYLPVGFLKECRVKIKFI</sequence>
<dbReference type="RefSeq" id="WP_066748002.1">
    <property type="nucleotide sequence ID" value="NZ_CALCLR010000097.1"/>
</dbReference>
<dbReference type="EMBL" id="CP016757">
    <property type="protein sequence ID" value="ANZ46234.1"/>
    <property type="molecule type" value="Genomic_DNA"/>
</dbReference>
<dbReference type="Proteomes" id="UP000093044">
    <property type="component" value="Chromosome"/>
</dbReference>
<keyword evidence="3" id="KW-1185">Reference proteome</keyword>
<dbReference type="InterPro" id="IPR024320">
    <property type="entry name" value="LPG_synthase_C"/>
</dbReference>
<dbReference type="KEGG" id="cpor:BED41_14665"/>
<dbReference type="OrthoDB" id="9765580at2"/>
<dbReference type="SUPFAM" id="SSF55729">
    <property type="entry name" value="Acyl-CoA N-acyltransferases (Nat)"/>
    <property type="match status" value="2"/>
</dbReference>
<reference evidence="2" key="1">
    <citation type="submission" date="2016-08" db="EMBL/GenBank/DDBJ databases">
        <title>Complete genome of Cloacibacillus porcorum.</title>
        <authorList>
            <person name="Looft T."/>
            <person name="Bayles D.O."/>
            <person name="Alt D.P."/>
        </authorList>
    </citation>
    <scope>NUCLEOTIDE SEQUENCE [LARGE SCALE GENOMIC DNA]</scope>
    <source>
        <strain evidence="2">CL-84</strain>
    </source>
</reference>
<dbReference type="PIRSF" id="PIRSF018688">
    <property type="entry name" value="UCP018688"/>
    <property type="match status" value="1"/>
</dbReference>
<dbReference type="InterPro" id="IPR016732">
    <property type="entry name" value="UCP018688"/>
</dbReference>
<dbReference type="GeneID" id="83059087"/>
<organism evidence="2 3">
    <name type="scientific">Cloacibacillus porcorum</name>
    <dbReference type="NCBI Taxonomy" id="1197717"/>
    <lineage>
        <taxon>Bacteria</taxon>
        <taxon>Thermotogati</taxon>
        <taxon>Synergistota</taxon>
        <taxon>Synergistia</taxon>
        <taxon>Synergistales</taxon>
        <taxon>Synergistaceae</taxon>
        <taxon>Cloacibacillus</taxon>
    </lineage>
</organism>
<dbReference type="InterPro" id="IPR016181">
    <property type="entry name" value="Acyl_CoA_acyltransferase"/>
</dbReference>